<accession>A0ABU2WF45</accession>
<gene>
    <name evidence="1" type="ORF">RM530_03820</name>
</gene>
<dbReference type="Proteomes" id="UP001254608">
    <property type="component" value="Unassembled WGS sequence"/>
</dbReference>
<name>A0ABU2WF45_9GAMM</name>
<sequence length="73" mass="8093">MKSAFFLYLRSEYRQGELHRGVRLIEAGARGQPRRVIANLPEITGNDAIADQRFAQALDEGHRMLVGLRGGAA</sequence>
<dbReference type="RefSeq" id="WP_311363885.1">
    <property type="nucleotide sequence ID" value="NZ_JAVRIC010000004.1"/>
</dbReference>
<evidence type="ECO:0000313" key="1">
    <source>
        <dbReference type="EMBL" id="MDT0496493.1"/>
    </source>
</evidence>
<comment type="caution">
    <text evidence="1">The sequence shown here is derived from an EMBL/GenBank/DDBJ whole genome shotgun (WGS) entry which is preliminary data.</text>
</comment>
<evidence type="ECO:0000313" key="2">
    <source>
        <dbReference type="Proteomes" id="UP001254608"/>
    </source>
</evidence>
<proteinExistence type="predicted"/>
<organism evidence="1 2">
    <name type="scientific">Banduia mediterranea</name>
    <dbReference type="NCBI Taxonomy" id="3075609"/>
    <lineage>
        <taxon>Bacteria</taxon>
        <taxon>Pseudomonadati</taxon>
        <taxon>Pseudomonadota</taxon>
        <taxon>Gammaproteobacteria</taxon>
        <taxon>Nevskiales</taxon>
        <taxon>Algiphilaceae</taxon>
        <taxon>Banduia</taxon>
    </lineage>
</organism>
<protein>
    <submittedName>
        <fullName evidence="1">Uncharacterized protein</fullName>
    </submittedName>
</protein>
<reference evidence="1 2" key="1">
    <citation type="submission" date="2023-09" db="EMBL/GenBank/DDBJ databases">
        <authorList>
            <person name="Rey-Velasco X."/>
        </authorList>
    </citation>
    <scope>NUCLEOTIDE SEQUENCE [LARGE SCALE GENOMIC DNA]</scope>
    <source>
        <strain evidence="1 2">W345</strain>
    </source>
</reference>
<keyword evidence="2" id="KW-1185">Reference proteome</keyword>
<dbReference type="EMBL" id="JAVRIC010000004">
    <property type="protein sequence ID" value="MDT0496493.1"/>
    <property type="molecule type" value="Genomic_DNA"/>
</dbReference>